<dbReference type="EMBL" id="LAZR01000062">
    <property type="protein sequence ID" value="KKN96728.1"/>
    <property type="molecule type" value="Genomic_DNA"/>
</dbReference>
<evidence type="ECO:0000313" key="1">
    <source>
        <dbReference type="EMBL" id="KKN96728.1"/>
    </source>
</evidence>
<protein>
    <submittedName>
        <fullName evidence="1">Uncharacterized protein</fullName>
    </submittedName>
</protein>
<dbReference type="AlphaFoldDB" id="A0A0F9XWG0"/>
<proteinExistence type="predicted"/>
<sequence length="344" mass="38383">MTKKPSESDNTCMTTAATTDVDTLFNRFAKMASDTFKPTGLYPDSAVLSMLQRAEVFCFPSMLTAEERPESATILKTRLPHKACAMVSPRAVTVFGGQTLHHGRQGIDIDTIENLDSAWGARLKRIADSTQTDLNTSLDSVKLWTGFDSVVMYYPGEKTSGDLLAYGWALLVEDDTSGGATRIIMPPKVVIMRTGRKPELLVSDRQDHGMSHQDVKLVIESMERHAMIGMGEVAVASAPISRVVLRERPVKKPKRPSRYIGRVGEKPRTILIDPSNRESIQYVGLGGHRGPLLEGHKRRGHHRTYRSERYKKMRGKTAWVKPTWIGPRNWTDHGRVYIVQVVGG</sequence>
<organism evidence="1">
    <name type="scientific">marine sediment metagenome</name>
    <dbReference type="NCBI Taxonomy" id="412755"/>
    <lineage>
        <taxon>unclassified sequences</taxon>
        <taxon>metagenomes</taxon>
        <taxon>ecological metagenomes</taxon>
    </lineage>
</organism>
<reference evidence="1" key="1">
    <citation type="journal article" date="2015" name="Nature">
        <title>Complex archaea that bridge the gap between prokaryotes and eukaryotes.</title>
        <authorList>
            <person name="Spang A."/>
            <person name="Saw J.H."/>
            <person name="Jorgensen S.L."/>
            <person name="Zaremba-Niedzwiedzka K."/>
            <person name="Martijn J."/>
            <person name="Lind A.E."/>
            <person name="van Eijk R."/>
            <person name="Schleper C."/>
            <person name="Guy L."/>
            <person name="Ettema T.J."/>
        </authorList>
    </citation>
    <scope>NUCLEOTIDE SEQUENCE</scope>
</reference>
<comment type="caution">
    <text evidence="1">The sequence shown here is derived from an EMBL/GenBank/DDBJ whole genome shotgun (WGS) entry which is preliminary data.</text>
</comment>
<gene>
    <name evidence="1" type="ORF">LCGC14_0163720</name>
</gene>
<name>A0A0F9XWG0_9ZZZZ</name>
<accession>A0A0F9XWG0</accession>